<reference evidence="1 2" key="1">
    <citation type="submission" date="2024-02" db="EMBL/GenBank/DDBJ databases">
        <authorList>
            <person name="Nijsse B."/>
            <person name="Sprong H."/>
        </authorList>
    </citation>
    <scope>NUCLEOTIDE SEQUENCE [LARGE SCALE GENOMIC DNA]</scope>
    <source>
        <strain evidence="1">OB144</strain>
    </source>
</reference>
<dbReference type="Proteomes" id="UP001642485">
    <property type="component" value="Chromosome"/>
</dbReference>
<organism evidence="1 2">
    <name type="scientific">Rickettsia helvetica</name>
    <dbReference type="NCBI Taxonomy" id="35789"/>
    <lineage>
        <taxon>Bacteria</taxon>
        <taxon>Pseudomonadati</taxon>
        <taxon>Pseudomonadota</taxon>
        <taxon>Alphaproteobacteria</taxon>
        <taxon>Rickettsiales</taxon>
        <taxon>Rickettsiaceae</taxon>
        <taxon>Rickettsieae</taxon>
        <taxon>Rickettsia</taxon>
        <taxon>spotted fever group</taxon>
    </lineage>
</organism>
<dbReference type="EMBL" id="OZ018776">
    <property type="protein sequence ID" value="CAK9120170.1"/>
    <property type="molecule type" value="Genomic_DNA"/>
</dbReference>
<protein>
    <submittedName>
        <fullName evidence="1">Uncharacterized protein</fullName>
    </submittedName>
</protein>
<accession>A0ABM9NAN0</accession>
<gene>
    <name evidence="1" type="ORF">OB144RH_01970</name>
</gene>
<proteinExistence type="predicted"/>
<evidence type="ECO:0000313" key="1">
    <source>
        <dbReference type="EMBL" id="CAK9120170.1"/>
    </source>
</evidence>
<name>A0ABM9NAN0_RICHE</name>
<evidence type="ECO:0000313" key="2">
    <source>
        <dbReference type="Proteomes" id="UP001642485"/>
    </source>
</evidence>
<keyword evidence="2" id="KW-1185">Reference proteome</keyword>
<sequence length="149" mass="16225">MLHHFFLLLVIIELPLPQVYIVTSVQGQTNLTLQLKTSFQFKHPSWAEVKAFNIADTQLLNFATDTSPPALLYSDKVMDIQPVENSINFGGPNATYDVSNESPNPAKFTASFKLVPANDLDGKLGVHVATGSRIISLNAGVAVTEQEGQ</sequence>